<dbReference type="InterPro" id="IPR025857">
    <property type="entry name" value="MacB_PCD"/>
</dbReference>
<feature type="domain" description="ABC3 transporter permease C-terminal" evidence="8">
    <location>
        <begin position="268"/>
        <end position="380"/>
    </location>
</feature>
<evidence type="ECO:0000259" key="8">
    <source>
        <dbReference type="Pfam" id="PF02687"/>
    </source>
</evidence>
<evidence type="ECO:0000313" key="10">
    <source>
        <dbReference type="EMBL" id="NYE69513.1"/>
    </source>
</evidence>
<dbReference type="Pfam" id="PF02687">
    <property type="entry name" value="FtsX"/>
    <property type="match status" value="1"/>
</dbReference>
<evidence type="ECO:0000256" key="1">
    <source>
        <dbReference type="ARBA" id="ARBA00004651"/>
    </source>
</evidence>
<keyword evidence="4 7" id="KW-1133">Transmembrane helix</keyword>
<keyword evidence="5 7" id="KW-0472">Membrane</keyword>
<evidence type="ECO:0000256" key="5">
    <source>
        <dbReference type="ARBA" id="ARBA00023136"/>
    </source>
</evidence>
<feature type="transmembrane region" description="Helical" evidence="7">
    <location>
        <begin position="263"/>
        <end position="288"/>
    </location>
</feature>
<accession>A0A7Y9I3D5</accession>
<dbReference type="GO" id="GO:0022857">
    <property type="term" value="F:transmembrane transporter activity"/>
    <property type="evidence" value="ECO:0007669"/>
    <property type="project" value="TreeGrafter"/>
</dbReference>
<proteinExistence type="inferred from homology"/>
<evidence type="ECO:0000256" key="6">
    <source>
        <dbReference type="ARBA" id="ARBA00038076"/>
    </source>
</evidence>
<evidence type="ECO:0000313" key="11">
    <source>
        <dbReference type="Proteomes" id="UP000569914"/>
    </source>
</evidence>
<comment type="subcellular location">
    <subcellularLocation>
        <location evidence="1">Cell membrane</location>
        <topology evidence="1">Multi-pass membrane protein</topology>
    </subcellularLocation>
</comment>
<evidence type="ECO:0000256" key="2">
    <source>
        <dbReference type="ARBA" id="ARBA00022475"/>
    </source>
</evidence>
<dbReference type="PANTHER" id="PTHR30572">
    <property type="entry name" value="MEMBRANE COMPONENT OF TRANSPORTER-RELATED"/>
    <property type="match status" value="1"/>
</dbReference>
<sequence length="387" mass="39124">MSGFAIARLALQRILAARVRSFLTMLGVIIGVASLVALTSIVNGAISGITGSLSALGSSRITVSAQSDTYLTDADDAAIAALPGVAQTSGQAATRGTVGFGAQETTASLTGVSPTYAEVAAPTLAAGAFLPDWAEAGDSRTAVISSATADALGVRGSDIGRTITVAGSDFLLVGILDDAQGFGADGAVYLPLATARGMFAATPYLGTITVEVDDPDRIEEVQAAINATLKARHSLAGDDAPFSVTNFAALVSTLATVQATLSLLLGGIASISLVVGGIGIMNIMLVSVRERTIEIGIRRAIGARRRHILTQFIIEATVLSLTGGVIGLGLGIGVSAIVAALGGWAFTLEPATFALALGFSALVGIVFGTWPAQVAARLQPVDALRFE</sequence>
<feature type="transmembrane region" description="Helical" evidence="7">
    <location>
        <begin position="353"/>
        <end position="370"/>
    </location>
</feature>
<comment type="similarity">
    <text evidence="6">Belongs to the ABC-4 integral membrane protein family.</text>
</comment>
<dbReference type="GO" id="GO:0005886">
    <property type="term" value="C:plasma membrane"/>
    <property type="evidence" value="ECO:0007669"/>
    <property type="project" value="UniProtKB-SubCell"/>
</dbReference>
<dbReference type="Proteomes" id="UP000569914">
    <property type="component" value="Unassembled WGS sequence"/>
</dbReference>
<reference evidence="10 11" key="1">
    <citation type="submission" date="2020-07" db="EMBL/GenBank/DDBJ databases">
        <title>Sequencing the genomes of 1000 actinobacteria strains.</title>
        <authorList>
            <person name="Klenk H.-P."/>
        </authorList>
    </citation>
    <scope>NUCLEOTIDE SEQUENCE [LARGE SCALE GENOMIC DNA]</scope>
    <source>
        <strain evidence="10 11">DSM 22083</strain>
    </source>
</reference>
<feature type="domain" description="MacB-like periplasmic core" evidence="9">
    <location>
        <begin position="21"/>
        <end position="227"/>
    </location>
</feature>
<dbReference type="EMBL" id="JACCBU010000001">
    <property type="protein sequence ID" value="NYE69513.1"/>
    <property type="molecule type" value="Genomic_DNA"/>
</dbReference>
<keyword evidence="11" id="KW-1185">Reference proteome</keyword>
<dbReference type="Pfam" id="PF12704">
    <property type="entry name" value="MacB_PCD"/>
    <property type="match status" value="1"/>
</dbReference>
<dbReference type="RefSeq" id="WP_179748343.1">
    <property type="nucleotide sequence ID" value="NZ_JACCBU010000001.1"/>
</dbReference>
<dbReference type="AlphaFoldDB" id="A0A7Y9I3D5"/>
<protein>
    <submittedName>
        <fullName evidence="10">Putative ABC transport system permease protein</fullName>
    </submittedName>
</protein>
<keyword evidence="2" id="KW-1003">Cell membrane</keyword>
<organism evidence="10 11">
    <name type="scientific">Microlunatus parietis</name>
    <dbReference type="NCBI Taxonomy" id="682979"/>
    <lineage>
        <taxon>Bacteria</taxon>
        <taxon>Bacillati</taxon>
        <taxon>Actinomycetota</taxon>
        <taxon>Actinomycetes</taxon>
        <taxon>Propionibacteriales</taxon>
        <taxon>Propionibacteriaceae</taxon>
        <taxon>Microlunatus</taxon>
    </lineage>
</organism>
<keyword evidence="3 7" id="KW-0812">Transmembrane</keyword>
<dbReference type="PANTHER" id="PTHR30572:SF4">
    <property type="entry name" value="ABC TRANSPORTER PERMEASE YTRF"/>
    <property type="match status" value="1"/>
</dbReference>
<feature type="transmembrane region" description="Helical" evidence="7">
    <location>
        <begin position="308"/>
        <end position="341"/>
    </location>
</feature>
<evidence type="ECO:0000256" key="4">
    <source>
        <dbReference type="ARBA" id="ARBA00022989"/>
    </source>
</evidence>
<gene>
    <name evidence="10" type="ORF">BKA15_000842</name>
</gene>
<evidence type="ECO:0000259" key="9">
    <source>
        <dbReference type="Pfam" id="PF12704"/>
    </source>
</evidence>
<dbReference type="InterPro" id="IPR050250">
    <property type="entry name" value="Macrolide_Exporter_MacB"/>
</dbReference>
<feature type="transmembrane region" description="Helical" evidence="7">
    <location>
        <begin position="26"/>
        <end position="46"/>
    </location>
</feature>
<name>A0A7Y9I3D5_9ACTN</name>
<dbReference type="InterPro" id="IPR003838">
    <property type="entry name" value="ABC3_permease_C"/>
</dbReference>
<comment type="caution">
    <text evidence="10">The sequence shown here is derived from an EMBL/GenBank/DDBJ whole genome shotgun (WGS) entry which is preliminary data.</text>
</comment>
<evidence type="ECO:0000256" key="7">
    <source>
        <dbReference type="SAM" id="Phobius"/>
    </source>
</evidence>
<evidence type="ECO:0000256" key="3">
    <source>
        <dbReference type="ARBA" id="ARBA00022692"/>
    </source>
</evidence>